<accession>A0A841JUD5</accession>
<dbReference type="Proteomes" id="UP000538666">
    <property type="component" value="Unassembled WGS sequence"/>
</dbReference>
<keyword evidence="2" id="KW-1185">Reference proteome</keyword>
<name>A0A841JUD5_9BACT</name>
<dbReference type="EMBL" id="JACHEK010000004">
    <property type="protein sequence ID" value="MBB6144115.1"/>
    <property type="molecule type" value="Genomic_DNA"/>
</dbReference>
<sequence length="71" mass="7845">MTQDYVECSELSGKTIQTVRIYKDRNDGTEIQIDLTDGTSFSCCVSHPPVVTASLYQGGIGTPKVLRDYEL</sequence>
<gene>
    <name evidence="1" type="ORF">HNQ77_002067</name>
</gene>
<reference evidence="1 2" key="1">
    <citation type="submission" date="2020-08" db="EMBL/GenBank/DDBJ databases">
        <title>Genomic Encyclopedia of Type Strains, Phase IV (KMG-IV): sequencing the most valuable type-strain genomes for metagenomic binning, comparative biology and taxonomic classification.</title>
        <authorList>
            <person name="Goeker M."/>
        </authorList>
    </citation>
    <scope>NUCLEOTIDE SEQUENCE [LARGE SCALE GENOMIC DNA]</scope>
    <source>
        <strain evidence="1 2">DSM 103733</strain>
    </source>
</reference>
<dbReference type="RefSeq" id="WP_050059214.1">
    <property type="nucleotide sequence ID" value="NZ_JACHEK010000004.1"/>
</dbReference>
<protein>
    <submittedName>
        <fullName evidence="1">Iron only hydrogenase large subunit-like protein</fullName>
    </submittedName>
</protein>
<organism evidence="1 2">
    <name type="scientific">Silvibacterium bohemicum</name>
    <dbReference type="NCBI Taxonomy" id="1577686"/>
    <lineage>
        <taxon>Bacteria</taxon>
        <taxon>Pseudomonadati</taxon>
        <taxon>Acidobacteriota</taxon>
        <taxon>Terriglobia</taxon>
        <taxon>Terriglobales</taxon>
        <taxon>Acidobacteriaceae</taxon>
        <taxon>Silvibacterium</taxon>
    </lineage>
</organism>
<dbReference type="OrthoDB" id="123162at2"/>
<evidence type="ECO:0000313" key="2">
    <source>
        <dbReference type="Proteomes" id="UP000538666"/>
    </source>
</evidence>
<proteinExistence type="predicted"/>
<dbReference type="AlphaFoldDB" id="A0A841JUD5"/>
<evidence type="ECO:0000313" key="1">
    <source>
        <dbReference type="EMBL" id="MBB6144115.1"/>
    </source>
</evidence>
<comment type="caution">
    <text evidence="1">The sequence shown here is derived from an EMBL/GenBank/DDBJ whole genome shotgun (WGS) entry which is preliminary data.</text>
</comment>